<feature type="region of interest" description="Disordered" evidence="1">
    <location>
        <begin position="116"/>
        <end position="212"/>
    </location>
</feature>
<gene>
    <name evidence="2" type="ORF">F0562_022332</name>
</gene>
<reference evidence="2 3" key="1">
    <citation type="submission" date="2019-09" db="EMBL/GenBank/DDBJ databases">
        <title>A chromosome-level genome assembly of the Chinese tupelo Nyssa sinensis.</title>
        <authorList>
            <person name="Yang X."/>
            <person name="Kang M."/>
            <person name="Yang Y."/>
            <person name="Xiong H."/>
            <person name="Wang M."/>
            <person name="Zhang Z."/>
            <person name="Wang Z."/>
            <person name="Wu H."/>
            <person name="Ma T."/>
            <person name="Liu J."/>
            <person name="Xi Z."/>
        </authorList>
    </citation>
    <scope>NUCLEOTIDE SEQUENCE [LARGE SCALE GENOMIC DNA]</scope>
    <source>
        <strain evidence="2">J267</strain>
        <tissue evidence="2">Leaf</tissue>
    </source>
</reference>
<name>A0A5J5BQC9_9ASTE</name>
<evidence type="ECO:0000313" key="3">
    <source>
        <dbReference type="Proteomes" id="UP000325577"/>
    </source>
</evidence>
<dbReference type="Gene3D" id="3.30.70.100">
    <property type="match status" value="1"/>
</dbReference>
<dbReference type="OrthoDB" id="1262810at2759"/>
<proteinExistence type="predicted"/>
<dbReference type="Proteomes" id="UP000325577">
    <property type="component" value="Linkage Group LG11"/>
</dbReference>
<evidence type="ECO:0000313" key="2">
    <source>
        <dbReference type="EMBL" id="KAA8544320.1"/>
    </source>
</evidence>
<keyword evidence="3" id="KW-1185">Reference proteome</keyword>
<dbReference type="EMBL" id="CM018034">
    <property type="protein sequence ID" value="KAA8544320.1"/>
    <property type="molecule type" value="Genomic_DNA"/>
</dbReference>
<sequence length="212" mass="23348">MEEARAASKAETEKALMDEVNRMGREFVDTRKVVLKLELHDDKAKQKAMKIVSGLSVLPLKLDEVKPVKPQLSSIHPEVLLLLSTIRRLSVEEDNDDLRLDTLPYVKARGPELSPLKIAEPAPRGLTPPELVSPNVVPQALTPPELVSPDVVPQGLTPPELSSSELAPQEVAKTCLQRWQRRASRDGRAKPPELSIASRDGKAKTSEVGLQR</sequence>
<evidence type="ECO:0000256" key="1">
    <source>
        <dbReference type="SAM" id="MobiDB-lite"/>
    </source>
</evidence>
<protein>
    <submittedName>
        <fullName evidence="2">Uncharacterized protein</fullName>
    </submittedName>
</protein>
<organism evidence="2 3">
    <name type="scientific">Nyssa sinensis</name>
    <dbReference type="NCBI Taxonomy" id="561372"/>
    <lineage>
        <taxon>Eukaryota</taxon>
        <taxon>Viridiplantae</taxon>
        <taxon>Streptophyta</taxon>
        <taxon>Embryophyta</taxon>
        <taxon>Tracheophyta</taxon>
        <taxon>Spermatophyta</taxon>
        <taxon>Magnoliopsida</taxon>
        <taxon>eudicotyledons</taxon>
        <taxon>Gunneridae</taxon>
        <taxon>Pentapetalae</taxon>
        <taxon>asterids</taxon>
        <taxon>Cornales</taxon>
        <taxon>Nyssaceae</taxon>
        <taxon>Nyssa</taxon>
    </lineage>
</organism>
<accession>A0A5J5BQC9</accession>
<dbReference type="AlphaFoldDB" id="A0A5J5BQC9"/>